<keyword evidence="5" id="KW-1185">Reference proteome</keyword>
<dbReference type="Proteomes" id="UP000011157">
    <property type="component" value="Chromosome"/>
</dbReference>
<dbReference type="PATRIC" id="fig|459424.11.peg.4007"/>
<dbReference type="GO" id="GO:0006313">
    <property type="term" value="P:DNA transposition"/>
    <property type="evidence" value="ECO:0007669"/>
    <property type="project" value="InterPro"/>
</dbReference>
<dbReference type="HOGENOM" id="CLU_046404_1_1_11"/>
<evidence type="ECO:0000313" key="5">
    <source>
        <dbReference type="Proteomes" id="UP000011157"/>
    </source>
</evidence>
<dbReference type="InterPro" id="IPR032806">
    <property type="entry name" value="YbfD_N"/>
</dbReference>
<name>L7VDK6_MYCL1</name>
<organism evidence="4 5">
    <name type="scientific">Mycobacterium liflandii (strain 128FXT)</name>
    <dbReference type="NCBI Taxonomy" id="459424"/>
    <lineage>
        <taxon>Bacteria</taxon>
        <taxon>Bacillati</taxon>
        <taxon>Actinomycetota</taxon>
        <taxon>Actinomycetes</taxon>
        <taxon>Mycobacteriales</taxon>
        <taxon>Mycobacteriaceae</taxon>
        <taxon>Mycobacterium</taxon>
        <taxon>Mycobacterium ulcerans group</taxon>
    </lineage>
</organism>
<accession>L7VDK6</accession>
<evidence type="ECO:0000259" key="2">
    <source>
        <dbReference type="Pfam" id="PF01609"/>
    </source>
</evidence>
<dbReference type="PANTHER" id="PTHR30298">
    <property type="entry name" value="H REPEAT-ASSOCIATED PREDICTED TRANSPOSASE"/>
    <property type="match status" value="1"/>
</dbReference>
<evidence type="ECO:0000313" key="4">
    <source>
        <dbReference type="EMBL" id="AGC63504.1"/>
    </source>
</evidence>
<feature type="compositionally biased region" description="Basic and acidic residues" evidence="1">
    <location>
        <begin position="407"/>
        <end position="417"/>
    </location>
</feature>
<protein>
    <submittedName>
        <fullName evidence="4">Transposase for IS2404</fullName>
    </submittedName>
</protein>
<dbReference type="EMBL" id="CP003899">
    <property type="protein sequence ID" value="AGC63504.1"/>
    <property type="molecule type" value="Genomic_DNA"/>
</dbReference>
<proteinExistence type="predicted"/>
<evidence type="ECO:0000256" key="1">
    <source>
        <dbReference type="SAM" id="MobiDB-lite"/>
    </source>
</evidence>
<feature type="domain" description="Transposase IS4-like" evidence="2">
    <location>
        <begin position="168"/>
        <end position="368"/>
    </location>
</feature>
<dbReference type="Pfam" id="PF01609">
    <property type="entry name" value="DDE_Tnp_1"/>
    <property type="match status" value="1"/>
</dbReference>
<gene>
    <name evidence="4" type="ordered locus">MULP_03892</name>
</gene>
<feature type="compositionally biased region" description="Polar residues" evidence="1">
    <location>
        <begin position="425"/>
        <end position="434"/>
    </location>
</feature>
<dbReference type="Pfam" id="PF13808">
    <property type="entry name" value="DDE_Tnp_1_assoc"/>
    <property type="match status" value="1"/>
</dbReference>
<dbReference type="InterPro" id="IPR002559">
    <property type="entry name" value="Transposase_11"/>
</dbReference>
<dbReference type="KEGG" id="mli:MULP_03892"/>
<evidence type="ECO:0000259" key="3">
    <source>
        <dbReference type="Pfam" id="PF13808"/>
    </source>
</evidence>
<dbReference type="InterPro" id="IPR047647">
    <property type="entry name" value="ISAs1_transpos"/>
</dbReference>
<feature type="region of interest" description="Disordered" evidence="1">
    <location>
        <begin position="375"/>
        <end position="469"/>
    </location>
</feature>
<dbReference type="AlphaFoldDB" id="L7VDK6"/>
<dbReference type="GO" id="GO:0003677">
    <property type="term" value="F:DNA binding"/>
    <property type="evidence" value="ECO:0007669"/>
    <property type="project" value="InterPro"/>
</dbReference>
<dbReference type="NCBIfam" id="NF033564">
    <property type="entry name" value="transpos_ISAs1"/>
    <property type="match status" value="1"/>
</dbReference>
<feature type="domain" description="H repeat-associated protein N-terminal" evidence="3">
    <location>
        <begin position="67"/>
        <end position="151"/>
    </location>
</feature>
<dbReference type="PANTHER" id="PTHR30298:SF0">
    <property type="entry name" value="PROTEIN YBFL-RELATED"/>
    <property type="match status" value="1"/>
</dbReference>
<dbReference type="GO" id="GO:0004803">
    <property type="term" value="F:transposase activity"/>
    <property type="evidence" value="ECO:0007669"/>
    <property type="project" value="InterPro"/>
</dbReference>
<reference evidence="4 5" key="1">
    <citation type="journal article" date="2013" name="J. Bacteriol.">
        <title>Complete Genome Sequence of the Frog Pathogen Mycobacterium ulcerans Ecovar Liflandii.</title>
        <authorList>
            <person name="Tobias N.J."/>
            <person name="Doig K.D."/>
            <person name="Medema M.H."/>
            <person name="Chen H."/>
            <person name="Haring V."/>
            <person name="Moore R."/>
            <person name="Seemann T."/>
            <person name="Stinear T.P."/>
        </authorList>
    </citation>
    <scope>NUCLEOTIDE SEQUENCE [LARGE SCALE GENOMIC DNA]</scope>
    <source>
        <strain evidence="4 5">128FXT</strain>
    </source>
</reference>
<dbReference type="InterPro" id="IPR051698">
    <property type="entry name" value="Transposase_11-like"/>
</dbReference>
<sequence>MIFGAALLGPECRHGLSGERSSWLLFVVGLELPVPSVSVLPVSSVPEVFDRWSAGERSELIGSEFLDVLASVPDPRDPRGRRYSLMALLAIAVLATAAGMRGYAGFATWAATASDDVLAQLGVRFRRPSEKTFRAVLSRLDPADLNARMGSYFTAHVASSDPSGLVPIALDGKMLRGALRAKATATHLVSVFAYRARLVLGQLAVAEKSNEIPCVRALLTLLPGSLRWLVTVDAMHTQVVTAKLICATLKSHYLMIVKSNQAKILARITALPWAEVPAAATDDSRGHGRVETRTLQIITAARGIGFPYAKQIIRITRERLITATDQRSVEVVYAICSLPFEHARPTAIMTWMRQHWGIENSLHWIRDVTSTKTVKGTYRKRRTGPSNATQHRDQSAPPQRRRQHRRSLPDHRFDRQPPPRPPQSTIPQLTSLLINNAGALGPDRPTARRRAHPGPTVRTRMASAAKPGH</sequence>